<accession>A0A8S5V6S5</accession>
<sequence>METTIISASVRTNAETGVRVLNLVLANEIDFIDASNGFTHGKRNLLKMSMKQFMHFSNENATDLGDEVAFMLMAANPTNLQIEDLLTGATISLTQTERTAGEQYTDGDGNVRIAEYDSIHTSEFAITKVSKLGQFAIDYDGKPEDYLPNNKARKAIWIAARKANRA</sequence>
<name>A0A8S5V6S5_9CAUD</name>
<proteinExistence type="predicted"/>
<organism evidence="1">
    <name type="scientific">CrAss-like virus sp. ctXt06</name>
    <dbReference type="NCBI Taxonomy" id="2825837"/>
    <lineage>
        <taxon>Viruses</taxon>
        <taxon>Duplodnaviria</taxon>
        <taxon>Heunggongvirae</taxon>
        <taxon>Uroviricota</taxon>
        <taxon>Caudoviricetes</taxon>
        <taxon>Crassvirales</taxon>
    </lineage>
</organism>
<protein>
    <submittedName>
        <fullName evidence="1">Uncharacterized protein</fullName>
    </submittedName>
</protein>
<dbReference type="EMBL" id="BK016209">
    <property type="protein sequence ID" value="DAG02398.1"/>
    <property type="molecule type" value="Genomic_DNA"/>
</dbReference>
<reference evidence="1" key="1">
    <citation type="journal article" date="2021" name="Proc. Natl. Acad. Sci. U.S.A.">
        <title>A Catalog of Tens of Thousands of Viruses from Human Metagenomes Reveals Hidden Associations with Chronic Diseases.</title>
        <authorList>
            <person name="Tisza M.J."/>
            <person name="Buck C.B."/>
        </authorList>
    </citation>
    <scope>NUCLEOTIDE SEQUENCE</scope>
    <source>
        <strain evidence="1">CtXt06</strain>
    </source>
</reference>
<evidence type="ECO:0000313" key="1">
    <source>
        <dbReference type="EMBL" id="DAG02398.1"/>
    </source>
</evidence>